<dbReference type="PRINTS" id="PR00032">
    <property type="entry name" value="HTHARAC"/>
</dbReference>
<dbReference type="InterPro" id="IPR018062">
    <property type="entry name" value="HTH_AraC-typ_CS"/>
</dbReference>
<evidence type="ECO:0000313" key="5">
    <source>
        <dbReference type="EMBL" id="GID09482.1"/>
    </source>
</evidence>
<name>A0A8J3J032_9ACTN</name>
<dbReference type="Gene3D" id="1.10.10.60">
    <property type="entry name" value="Homeodomain-like"/>
    <property type="match status" value="2"/>
</dbReference>
<gene>
    <name evidence="5" type="ORF">Aru02nite_03710</name>
</gene>
<evidence type="ECO:0000256" key="3">
    <source>
        <dbReference type="ARBA" id="ARBA00023163"/>
    </source>
</evidence>
<dbReference type="Proteomes" id="UP000612808">
    <property type="component" value="Unassembled WGS sequence"/>
</dbReference>
<dbReference type="EMBL" id="BOMB01000001">
    <property type="protein sequence ID" value="GID09482.1"/>
    <property type="molecule type" value="Genomic_DNA"/>
</dbReference>
<dbReference type="GO" id="GO:0003700">
    <property type="term" value="F:DNA-binding transcription factor activity"/>
    <property type="evidence" value="ECO:0007669"/>
    <property type="project" value="InterPro"/>
</dbReference>
<reference evidence="5" key="1">
    <citation type="submission" date="2021-01" db="EMBL/GenBank/DDBJ databases">
        <title>Whole genome shotgun sequence of Actinocatenispora rupis NBRC 107355.</title>
        <authorList>
            <person name="Komaki H."/>
            <person name="Tamura T."/>
        </authorList>
    </citation>
    <scope>NUCLEOTIDE SEQUENCE</scope>
    <source>
        <strain evidence="5">NBRC 107355</strain>
    </source>
</reference>
<dbReference type="InterPro" id="IPR009057">
    <property type="entry name" value="Homeodomain-like_sf"/>
</dbReference>
<comment type="caution">
    <text evidence="5">The sequence shown here is derived from an EMBL/GenBank/DDBJ whole genome shotgun (WGS) entry which is preliminary data.</text>
</comment>
<dbReference type="InterPro" id="IPR018060">
    <property type="entry name" value="HTH_AraC"/>
</dbReference>
<dbReference type="PANTHER" id="PTHR46796">
    <property type="entry name" value="HTH-TYPE TRANSCRIPTIONAL ACTIVATOR RHAS-RELATED"/>
    <property type="match status" value="1"/>
</dbReference>
<protein>
    <submittedName>
        <fullName evidence="5">Transcriptional regulator</fullName>
    </submittedName>
</protein>
<sequence>MGARPWSADVVRLGRLRLARDLLDRDWSRPLDLDRLARHAGYSKYHFVRAFAAAYGETPGQYLTRRRVERAQDLLRAGDRTVTEICTLVGFGSLGTFCTRFKELTGLTPGAFRRAARSSGVPPVPACFVQMWGGGFAAGSATSKKPAPPLAS</sequence>
<dbReference type="AlphaFoldDB" id="A0A8J3J032"/>
<proteinExistence type="predicted"/>
<dbReference type="RefSeq" id="WP_239076281.1">
    <property type="nucleotide sequence ID" value="NZ_BAAAZM010000010.1"/>
</dbReference>
<dbReference type="PROSITE" id="PS00041">
    <property type="entry name" value="HTH_ARAC_FAMILY_1"/>
    <property type="match status" value="1"/>
</dbReference>
<dbReference type="Pfam" id="PF12833">
    <property type="entry name" value="HTH_18"/>
    <property type="match status" value="1"/>
</dbReference>
<evidence type="ECO:0000256" key="2">
    <source>
        <dbReference type="ARBA" id="ARBA00023125"/>
    </source>
</evidence>
<accession>A0A8J3J032</accession>
<dbReference type="InterPro" id="IPR050204">
    <property type="entry name" value="AraC_XylS_family_regulators"/>
</dbReference>
<keyword evidence="2" id="KW-0238">DNA-binding</keyword>
<keyword evidence="1" id="KW-0805">Transcription regulation</keyword>
<keyword evidence="6" id="KW-1185">Reference proteome</keyword>
<dbReference type="InterPro" id="IPR020449">
    <property type="entry name" value="Tscrpt_reg_AraC-type_HTH"/>
</dbReference>
<evidence type="ECO:0000259" key="4">
    <source>
        <dbReference type="PROSITE" id="PS01124"/>
    </source>
</evidence>
<dbReference type="PROSITE" id="PS01124">
    <property type="entry name" value="HTH_ARAC_FAMILY_2"/>
    <property type="match status" value="1"/>
</dbReference>
<evidence type="ECO:0000256" key="1">
    <source>
        <dbReference type="ARBA" id="ARBA00023015"/>
    </source>
</evidence>
<dbReference type="SMART" id="SM00342">
    <property type="entry name" value="HTH_ARAC"/>
    <property type="match status" value="1"/>
</dbReference>
<organism evidence="5 6">
    <name type="scientific">Actinocatenispora rupis</name>
    <dbReference type="NCBI Taxonomy" id="519421"/>
    <lineage>
        <taxon>Bacteria</taxon>
        <taxon>Bacillati</taxon>
        <taxon>Actinomycetota</taxon>
        <taxon>Actinomycetes</taxon>
        <taxon>Micromonosporales</taxon>
        <taxon>Micromonosporaceae</taxon>
        <taxon>Actinocatenispora</taxon>
    </lineage>
</organism>
<dbReference type="SUPFAM" id="SSF46689">
    <property type="entry name" value="Homeodomain-like"/>
    <property type="match status" value="2"/>
</dbReference>
<feature type="domain" description="HTH araC/xylS-type" evidence="4">
    <location>
        <begin position="17"/>
        <end position="115"/>
    </location>
</feature>
<dbReference type="GO" id="GO:0043565">
    <property type="term" value="F:sequence-specific DNA binding"/>
    <property type="evidence" value="ECO:0007669"/>
    <property type="project" value="InterPro"/>
</dbReference>
<evidence type="ECO:0000313" key="6">
    <source>
        <dbReference type="Proteomes" id="UP000612808"/>
    </source>
</evidence>
<keyword evidence="3" id="KW-0804">Transcription</keyword>